<evidence type="ECO:0000256" key="10">
    <source>
        <dbReference type="SAM" id="Phobius"/>
    </source>
</evidence>
<dbReference type="PANTHER" id="PTHR43823:SF3">
    <property type="entry name" value="MULTIDRUG EXPORT PROTEIN MEPA"/>
    <property type="match status" value="1"/>
</dbReference>
<feature type="transmembrane region" description="Helical" evidence="10">
    <location>
        <begin position="133"/>
        <end position="151"/>
    </location>
</feature>
<evidence type="ECO:0000313" key="11">
    <source>
        <dbReference type="EMBL" id="MCU6747717.1"/>
    </source>
</evidence>
<comment type="similarity">
    <text evidence="2">Belongs to the multi antimicrobial extrusion (MATE) (TC 2.A.66.1) family. MepA subfamily.</text>
</comment>
<evidence type="ECO:0000256" key="5">
    <source>
        <dbReference type="ARBA" id="ARBA00022475"/>
    </source>
</evidence>
<feature type="transmembrane region" description="Helical" evidence="10">
    <location>
        <begin position="318"/>
        <end position="339"/>
    </location>
</feature>
<dbReference type="InterPro" id="IPR045070">
    <property type="entry name" value="MATE_MepA-like"/>
</dbReference>
<dbReference type="Proteomes" id="UP001652394">
    <property type="component" value="Unassembled WGS sequence"/>
</dbReference>
<proteinExistence type="inferred from homology"/>
<evidence type="ECO:0000256" key="1">
    <source>
        <dbReference type="ARBA" id="ARBA00004651"/>
    </source>
</evidence>
<feature type="transmembrane region" description="Helical" evidence="10">
    <location>
        <begin position="14"/>
        <end position="34"/>
    </location>
</feature>
<dbReference type="InterPro" id="IPR002528">
    <property type="entry name" value="MATE_fam"/>
</dbReference>
<evidence type="ECO:0000256" key="7">
    <source>
        <dbReference type="ARBA" id="ARBA00022989"/>
    </source>
</evidence>
<feature type="transmembrane region" description="Helical" evidence="10">
    <location>
        <begin position="91"/>
        <end position="113"/>
    </location>
</feature>
<feature type="transmembrane region" description="Helical" evidence="10">
    <location>
        <begin position="276"/>
        <end position="297"/>
    </location>
</feature>
<feature type="transmembrane region" description="Helical" evidence="10">
    <location>
        <begin position="387"/>
        <end position="408"/>
    </location>
</feature>
<evidence type="ECO:0000313" key="12">
    <source>
        <dbReference type="Proteomes" id="UP001652394"/>
    </source>
</evidence>
<dbReference type="Pfam" id="PF01554">
    <property type="entry name" value="MatE"/>
    <property type="match status" value="2"/>
</dbReference>
<feature type="transmembrane region" description="Helical" evidence="10">
    <location>
        <begin position="192"/>
        <end position="214"/>
    </location>
</feature>
<evidence type="ECO:0000256" key="8">
    <source>
        <dbReference type="ARBA" id="ARBA00023136"/>
    </source>
</evidence>
<dbReference type="PIRSF" id="PIRSF006603">
    <property type="entry name" value="DinF"/>
    <property type="match status" value="1"/>
</dbReference>
<evidence type="ECO:0000256" key="3">
    <source>
        <dbReference type="ARBA" id="ARBA00022106"/>
    </source>
</evidence>
<feature type="transmembrane region" description="Helical" evidence="10">
    <location>
        <begin position="359"/>
        <end position="380"/>
    </location>
</feature>
<accession>A0ABT2TCX1</accession>
<gene>
    <name evidence="11" type="ORF">OCV51_08645</name>
</gene>
<organism evidence="11 12">
    <name type="scientific">Faecalicatena acetigenes</name>
    <dbReference type="NCBI Taxonomy" id="2981790"/>
    <lineage>
        <taxon>Bacteria</taxon>
        <taxon>Bacillati</taxon>
        <taxon>Bacillota</taxon>
        <taxon>Clostridia</taxon>
        <taxon>Lachnospirales</taxon>
        <taxon>Lachnospiraceae</taxon>
        <taxon>Faecalicatena</taxon>
    </lineage>
</organism>
<sequence>MAIQLSDHFNYKRLLKFVFPSIIMMVFTSIYGVVDGLFVSNIVGKAAFAAINLIMPVDMIFGGIGFMLGTGGSALVAKTLGEKEPEKANRYFTMMILITVIIGVIISAIGIGIMRPVSIFLGADEAMLPNCILYGRIMMAFNVSFMLQNAFQGFLITAEKPSLGLAVTVIAGITNMVLDALFIGVFHWGVAGAAFATGVSQCVGGLIPLFYFLRPNRSLLRLVKTKLEIRPIVKACVNGSSEMVSSVTSSVVGILYNFQLLKYAGQNGVASYGVLMYVQFTLAAIFIGYSMGIAPVIGYHYGADNHSELKNLLKKSTLLMVGIGGIMVLNAEVFAVPLAKIFVGYDMDLLNMTVHALRISSLAFLITGFNVFASSFFTALNNGGISAAISFLRTFIFKFATVLILPLIVGLDGIWWADVSAEIFAFLLSIIFLVTQRKKYHYF</sequence>
<keyword evidence="4" id="KW-0813">Transport</keyword>
<comment type="caution">
    <text evidence="11">The sequence shown here is derived from an EMBL/GenBank/DDBJ whole genome shotgun (WGS) entry which is preliminary data.</text>
</comment>
<reference evidence="11 12" key="1">
    <citation type="journal article" date="2021" name="ISME Commun">
        <title>Automated analysis of genomic sequences facilitates high-throughput and comprehensive description of bacteria.</title>
        <authorList>
            <person name="Hitch T.C.A."/>
        </authorList>
    </citation>
    <scope>NUCLEOTIDE SEQUENCE [LARGE SCALE GENOMIC DNA]</scope>
    <source>
        <strain evidence="11 12">H2_18</strain>
    </source>
</reference>
<feature type="transmembrane region" description="Helical" evidence="10">
    <location>
        <begin position="235"/>
        <end position="256"/>
    </location>
</feature>
<comment type="subcellular location">
    <subcellularLocation>
        <location evidence="1">Cell membrane</location>
        <topology evidence="1">Multi-pass membrane protein</topology>
    </subcellularLocation>
</comment>
<keyword evidence="8 10" id="KW-0472">Membrane</keyword>
<keyword evidence="9" id="KW-0046">Antibiotic resistance</keyword>
<dbReference type="InterPro" id="IPR048279">
    <property type="entry name" value="MdtK-like"/>
</dbReference>
<evidence type="ECO:0000256" key="9">
    <source>
        <dbReference type="ARBA" id="ARBA00023251"/>
    </source>
</evidence>
<name>A0ABT2TCX1_9FIRM</name>
<dbReference type="PANTHER" id="PTHR43823">
    <property type="entry name" value="SPORULATION PROTEIN YKVU"/>
    <property type="match status" value="1"/>
</dbReference>
<dbReference type="InterPro" id="IPR051327">
    <property type="entry name" value="MATE_MepA_subfamily"/>
</dbReference>
<keyword evidence="12" id="KW-1185">Reference proteome</keyword>
<dbReference type="CDD" id="cd13143">
    <property type="entry name" value="MATE_MepA_like"/>
    <property type="match status" value="1"/>
</dbReference>
<keyword evidence="7 10" id="KW-1133">Transmembrane helix</keyword>
<evidence type="ECO:0000256" key="6">
    <source>
        <dbReference type="ARBA" id="ARBA00022692"/>
    </source>
</evidence>
<feature type="transmembrane region" description="Helical" evidence="10">
    <location>
        <begin position="46"/>
        <end position="70"/>
    </location>
</feature>
<feature type="transmembrane region" description="Helical" evidence="10">
    <location>
        <begin position="163"/>
        <end position="186"/>
    </location>
</feature>
<keyword evidence="5" id="KW-1003">Cell membrane</keyword>
<protein>
    <recommendedName>
        <fullName evidence="3">Multidrug export protein MepA</fullName>
    </recommendedName>
</protein>
<feature type="transmembrane region" description="Helical" evidence="10">
    <location>
        <begin position="414"/>
        <end position="434"/>
    </location>
</feature>
<evidence type="ECO:0000256" key="2">
    <source>
        <dbReference type="ARBA" id="ARBA00008417"/>
    </source>
</evidence>
<evidence type="ECO:0000256" key="4">
    <source>
        <dbReference type="ARBA" id="ARBA00022448"/>
    </source>
</evidence>
<dbReference type="RefSeq" id="WP_267304090.1">
    <property type="nucleotide sequence ID" value="NZ_JAOQJX010000011.1"/>
</dbReference>
<dbReference type="EMBL" id="JAOQJX010000011">
    <property type="protein sequence ID" value="MCU6747717.1"/>
    <property type="molecule type" value="Genomic_DNA"/>
</dbReference>
<keyword evidence="6 10" id="KW-0812">Transmembrane</keyword>